<feature type="domain" description="VLIG-type G" evidence="3">
    <location>
        <begin position="506"/>
        <end position="615"/>
    </location>
</feature>
<dbReference type="InterPro" id="IPR027417">
    <property type="entry name" value="P-loop_NTPase"/>
</dbReference>
<evidence type="ECO:0000256" key="1">
    <source>
        <dbReference type="ARBA" id="ARBA00006828"/>
    </source>
</evidence>
<accession>A0A7R9BGU3</accession>
<dbReference type="GO" id="GO:0005525">
    <property type="term" value="F:GTP binding"/>
    <property type="evidence" value="ECO:0007669"/>
    <property type="project" value="InterPro"/>
</dbReference>
<dbReference type="InterPro" id="IPR052986">
    <property type="entry name" value="VLIG_GTPase"/>
</dbReference>
<dbReference type="PROSITE" id="PS51717">
    <property type="entry name" value="G_VLIG"/>
    <property type="match status" value="1"/>
</dbReference>
<dbReference type="EMBL" id="CAJPEX010000193">
    <property type="protein sequence ID" value="CAG0914130.1"/>
    <property type="molecule type" value="Genomic_DNA"/>
</dbReference>
<dbReference type="Proteomes" id="UP000678499">
    <property type="component" value="Unassembled WGS sequence"/>
</dbReference>
<name>A0A7R9BGU3_9CRUS</name>
<dbReference type="OrthoDB" id="8432505at2759"/>
<feature type="region of interest" description="Disordered" evidence="2">
    <location>
        <begin position="564"/>
        <end position="601"/>
    </location>
</feature>
<comment type="similarity">
    <text evidence="1">Belongs to the TRAFAC class dynamin-like GTPase superfamily. Very large inducible GTPase (VLIG) family.</text>
</comment>
<dbReference type="Pfam" id="PF25683">
    <property type="entry name" value="URGCP_GTPase"/>
    <property type="match status" value="1"/>
</dbReference>
<dbReference type="AlphaFoldDB" id="A0A7R9BGU3"/>
<reference evidence="4" key="1">
    <citation type="submission" date="2020-11" db="EMBL/GenBank/DDBJ databases">
        <authorList>
            <person name="Tran Van P."/>
        </authorList>
    </citation>
    <scope>NUCLEOTIDE SEQUENCE</scope>
</reference>
<dbReference type="EMBL" id="OA882230">
    <property type="protein sequence ID" value="CAD7273978.1"/>
    <property type="molecule type" value="Genomic_DNA"/>
</dbReference>
<keyword evidence="5" id="KW-1185">Reference proteome</keyword>
<evidence type="ECO:0000313" key="5">
    <source>
        <dbReference type="Proteomes" id="UP000678499"/>
    </source>
</evidence>
<dbReference type="SUPFAM" id="SSF52540">
    <property type="entry name" value="P-loop containing nucleoside triphosphate hydrolases"/>
    <property type="match status" value="1"/>
</dbReference>
<evidence type="ECO:0000259" key="3">
    <source>
        <dbReference type="PROSITE" id="PS51717"/>
    </source>
</evidence>
<dbReference type="InterPro" id="IPR030383">
    <property type="entry name" value="G_VLIG_dom"/>
</dbReference>
<dbReference type="Pfam" id="PF25496">
    <property type="entry name" value="URGCP"/>
    <property type="match status" value="1"/>
</dbReference>
<gene>
    <name evidence="4" type="ORF">NMOB1V02_LOCUS1838</name>
</gene>
<protein>
    <recommendedName>
        <fullName evidence="3">VLIG-type G domain-containing protein</fullName>
    </recommendedName>
</protein>
<dbReference type="PANTHER" id="PTHR14819">
    <property type="entry name" value="GTP-BINDING"/>
    <property type="match status" value="1"/>
</dbReference>
<dbReference type="Gene3D" id="3.40.50.300">
    <property type="entry name" value="P-loop containing nucleotide triphosphate hydrolases"/>
    <property type="match status" value="1"/>
</dbReference>
<sequence length="615" mass="68198">MASKRRAPIPTSAIESSRTTPKFPLELHPLDKLVLLVQSSDDFVRQSLFRKLFSCGRALPLIIPVPSYAREQTGASHELLLWACSDIFIAHHRDGRVKLSDWSGPLVSVLELGGDDGDSDPKEMLLRHTWFDDHPVFSEDTESEAVKLVSDGCVEMGFHVGENIEKGQRSSGVDALVMNLSGCPTVHGAQFRFLLQHSSALLFFVSSAANEEVVKRVLQGMQQVSRGKHVAVFWILNKGVNEKLFGECESLGHTVMAKTRSNVLQRKLRDIMTSVVTDPLLCRKASDLWNHYPVGIKCDEDLPACQEAKTKVQAFLAIWKNQIRRSASALPLLRLWLEFSRAFRLSLAKRTGVSRLFGEEQDAFDEDEKKSEMREKQVVEIKSNRDCAAKLLADLFTSLYVHSSAALCFGYIWLAQFSLSIKRDRASSLPRGSLFVLFLRELAQYYEACMASGDVSLAQKVSVLPEIFAHLLMSGFPIELIDGDGENIPMTWIKAVMNELKRDGRVRLVHVLSVLGTQSSGKSTLLNAMFGSNFLAHSGKATRGVFIQLLPMESDRRILNRTMSSASQSIDGRAPAGRQAPVGLTASQGSPWPCQSPVHQTAVRSPDCWGTQTIG</sequence>
<proteinExistence type="inferred from homology"/>
<organism evidence="4">
    <name type="scientific">Notodromas monacha</name>
    <dbReference type="NCBI Taxonomy" id="399045"/>
    <lineage>
        <taxon>Eukaryota</taxon>
        <taxon>Metazoa</taxon>
        <taxon>Ecdysozoa</taxon>
        <taxon>Arthropoda</taxon>
        <taxon>Crustacea</taxon>
        <taxon>Oligostraca</taxon>
        <taxon>Ostracoda</taxon>
        <taxon>Podocopa</taxon>
        <taxon>Podocopida</taxon>
        <taxon>Cypridocopina</taxon>
        <taxon>Cypridoidea</taxon>
        <taxon>Cyprididae</taxon>
        <taxon>Notodromas</taxon>
    </lineage>
</organism>
<evidence type="ECO:0000313" key="4">
    <source>
        <dbReference type="EMBL" id="CAD7273978.1"/>
    </source>
</evidence>
<dbReference type="InterPro" id="IPR057365">
    <property type="entry name" value="URGCP"/>
</dbReference>
<evidence type="ECO:0000256" key="2">
    <source>
        <dbReference type="SAM" id="MobiDB-lite"/>
    </source>
</evidence>
<dbReference type="PANTHER" id="PTHR14819:SF25">
    <property type="entry name" value="CHROMOSOME UNDETERMINED SCAFFOLD_52, WHOLE GENOME SHOTGUN SEQUENCE"/>
    <property type="match status" value="1"/>
</dbReference>